<dbReference type="CDD" id="cd06257">
    <property type="entry name" value="DnaJ"/>
    <property type="match status" value="1"/>
</dbReference>
<dbReference type="SMART" id="SM00271">
    <property type="entry name" value="DnaJ"/>
    <property type="match status" value="1"/>
</dbReference>
<dbReference type="Gene3D" id="1.10.287.110">
    <property type="entry name" value="DnaJ domain"/>
    <property type="match status" value="1"/>
</dbReference>
<feature type="domain" description="J" evidence="16">
    <location>
        <begin position="5"/>
        <end position="70"/>
    </location>
</feature>
<dbReference type="Pfam" id="PF01556">
    <property type="entry name" value="DnaJ_C"/>
    <property type="match status" value="1"/>
</dbReference>
<dbReference type="AlphaFoldDB" id="A0A1T4ZXL7"/>
<dbReference type="Proteomes" id="UP000243406">
    <property type="component" value="Unassembled WGS sequence"/>
</dbReference>
<dbReference type="GO" id="GO:0006260">
    <property type="term" value="P:DNA replication"/>
    <property type="evidence" value="ECO:0007669"/>
    <property type="project" value="UniProtKB-KW"/>
</dbReference>
<dbReference type="GO" id="GO:0042026">
    <property type="term" value="P:protein refolding"/>
    <property type="evidence" value="ECO:0007669"/>
    <property type="project" value="TreeGrafter"/>
</dbReference>
<evidence type="ECO:0000259" key="17">
    <source>
        <dbReference type="PROSITE" id="PS51188"/>
    </source>
</evidence>
<keyword evidence="4 14" id="KW-0235">DNA replication</keyword>
<evidence type="ECO:0000256" key="10">
    <source>
        <dbReference type="ARBA" id="ARBA00023186"/>
    </source>
</evidence>
<feature type="binding site" evidence="14">
    <location>
        <position position="197"/>
    </location>
    <ligand>
        <name>Zn(2+)</name>
        <dbReference type="ChEBI" id="CHEBI:29105"/>
        <label>2</label>
    </ligand>
</feature>
<dbReference type="GO" id="GO:0031072">
    <property type="term" value="F:heat shock protein binding"/>
    <property type="evidence" value="ECO:0007669"/>
    <property type="project" value="InterPro"/>
</dbReference>
<dbReference type="PROSITE" id="PS00636">
    <property type="entry name" value="DNAJ_1"/>
    <property type="match status" value="1"/>
</dbReference>
<dbReference type="SUPFAM" id="SSF49493">
    <property type="entry name" value="HSP40/DnaJ peptide-binding domain"/>
    <property type="match status" value="2"/>
</dbReference>
<dbReference type="Gene3D" id="2.60.260.20">
    <property type="entry name" value="Urease metallochaperone UreE, N-terminal domain"/>
    <property type="match status" value="2"/>
</dbReference>
<feature type="zinc finger region" description="CR-type" evidence="15">
    <location>
        <begin position="141"/>
        <end position="223"/>
    </location>
</feature>
<dbReference type="Gene3D" id="2.10.230.10">
    <property type="entry name" value="Heat shock protein DnaJ, cysteine-rich domain"/>
    <property type="match status" value="1"/>
</dbReference>
<keyword evidence="10 14" id="KW-0143">Chaperone</keyword>
<dbReference type="GO" id="GO:0005524">
    <property type="term" value="F:ATP binding"/>
    <property type="evidence" value="ECO:0007669"/>
    <property type="project" value="InterPro"/>
</dbReference>
<evidence type="ECO:0000313" key="18">
    <source>
        <dbReference type="EMBL" id="SKB27470.1"/>
    </source>
</evidence>
<keyword evidence="3 14" id="KW-0963">Cytoplasm</keyword>
<dbReference type="PANTHER" id="PTHR43096">
    <property type="entry name" value="DNAJ HOMOLOG 1, MITOCHONDRIAL-RELATED"/>
    <property type="match status" value="1"/>
</dbReference>
<dbReference type="InterPro" id="IPR012724">
    <property type="entry name" value="DnaJ"/>
</dbReference>
<comment type="domain">
    <text evidence="14">The J domain is necessary and sufficient to stimulate DnaK ATPase activity. Zinc center 1 plays an important role in the autonomous, DnaK-independent chaperone activity of DnaJ. Zinc center 2 is essential for interaction with DnaK and for DnaJ activity.</text>
</comment>
<comment type="function">
    <text evidence="11 14">Participates actively in the response to hyperosmotic and heat shock by preventing the aggregation of stress-denatured proteins and by disaggregating proteins, also in an autonomous, DnaK-independent fashion. Unfolded proteins bind initially to DnaJ; upon interaction with the DnaJ-bound protein, DnaK hydrolyzes its bound ATP, resulting in the formation of a stable complex. GrpE releases ADP from DnaK; ATP binding to DnaK triggers the release of the substrate protein, thus completing the reaction cycle. Several rounds of ATP-dependent interactions between DnaJ, DnaK and GrpE are required for fully efficient folding. Also involved, together with DnaK and GrpE, in the DNA replication of plasmids through activation of initiation proteins.</text>
</comment>
<dbReference type="CDD" id="cd10747">
    <property type="entry name" value="DnaJ_C"/>
    <property type="match status" value="1"/>
</dbReference>
<proteinExistence type="inferred from homology"/>
<evidence type="ECO:0000256" key="15">
    <source>
        <dbReference type="PROSITE-ProRule" id="PRU00546"/>
    </source>
</evidence>
<evidence type="ECO:0000256" key="3">
    <source>
        <dbReference type="ARBA" id="ARBA00022490"/>
    </source>
</evidence>
<keyword evidence="5 14" id="KW-0479">Metal-binding</keyword>
<dbReference type="InterPro" id="IPR008971">
    <property type="entry name" value="HSP40/DnaJ_pept-bd"/>
</dbReference>
<dbReference type="PRINTS" id="PR00625">
    <property type="entry name" value="JDOMAIN"/>
</dbReference>
<evidence type="ECO:0000256" key="11">
    <source>
        <dbReference type="ARBA" id="ARBA00053423"/>
    </source>
</evidence>
<comment type="subunit">
    <text evidence="2 14">Homodimer.</text>
</comment>
<evidence type="ECO:0000256" key="13">
    <source>
        <dbReference type="ARBA" id="ARBA00067609"/>
    </source>
</evidence>
<feature type="domain" description="CR-type" evidence="17">
    <location>
        <begin position="141"/>
        <end position="223"/>
    </location>
</feature>
<accession>A0A1T4ZXL7</accession>
<evidence type="ECO:0000313" key="19">
    <source>
        <dbReference type="Proteomes" id="UP000243406"/>
    </source>
</evidence>
<comment type="similarity">
    <text evidence="12 14">Belongs to the DnaJ family.</text>
</comment>
<dbReference type="Pfam" id="PF00684">
    <property type="entry name" value="DnaJ_CXXCXGXG"/>
    <property type="match status" value="1"/>
</dbReference>
<feature type="binding site" evidence="14">
    <location>
        <position position="200"/>
    </location>
    <ligand>
        <name>Zn(2+)</name>
        <dbReference type="ChEBI" id="CHEBI:29105"/>
        <label>2</label>
    </ligand>
</feature>
<dbReference type="GO" id="GO:0009408">
    <property type="term" value="P:response to heat"/>
    <property type="evidence" value="ECO:0007669"/>
    <property type="project" value="InterPro"/>
</dbReference>
<dbReference type="InterPro" id="IPR001305">
    <property type="entry name" value="HSP_DnaJ_Cys-rich_dom"/>
</dbReference>
<keyword evidence="9 14" id="KW-0346">Stress response</keyword>
<reference evidence="19" key="1">
    <citation type="submission" date="2017-02" db="EMBL/GenBank/DDBJ databases">
        <authorList>
            <person name="Varghese N."/>
            <person name="Submissions S."/>
        </authorList>
    </citation>
    <scope>NUCLEOTIDE SEQUENCE [LARGE SCALE GENOMIC DNA]</scope>
    <source>
        <strain evidence="19">ATCC 35199</strain>
    </source>
</reference>
<feature type="binding site" evidence="14">
    <location>
        <position position="171"/>
    </location>
    <ligand>
        <name>Zn(2+)</name>
        <dbReference type="ChEBI" id="CHEBI:29105"/>
        <label>2</label>
    </ligand>
</feature>
<dbReference type="GO" id="GO:0005737">
    <property type="term" value="C:cytoplasm"/>
    <property type="evidence" value="ECO:0007669"/>
    <property type="project" value="UniProtKB-SubCell"/>
</dbReference>
<dbReference type="SUPFAM" id="SSF57938">
    <property type="entry name" value="DnaJ/Hsp40 cysteine-rich domain"/>
    <property type="match status" value="1"/>
</dbReference>
<feature type="binding site" evidence="14">
    <location>
        <position position="154"/>
    </location>
    <ligand>
        <name>Zn(2+)</name>
        <dbReference type="ChEBI" id="CHEBI:29105"/>
        <label>1</label>
    </ligand>
</feature>
<dbReference type="GO" id="GO:0008270">
    <property type="term" value="F:zinc ion binding"/>
    <property type="evidence" value="ECO:0007669"/>
    <property type="project" value="UniProtKB-UniRule"/>
</dbReference>
<evidence type="ECO:0000256" key="2">
    <source>
        <dbReference type="ARBA" id="ARBA00011738"/>
    </source>
</evidence>
<dbReference type="FunFam" id="2.60.260.20:FF:000004">
    <property type="entry name" value="Molecular chaperone DnaJ"/>
    <property type="match status" value="1"/>
</dbReference>
<evidence type="ECO:0000256" key="7">
    <source>
        <dbReference type="ARBA" id="ARBA00022771"/>
    </source>
</evidence>
<feature type="binding site" evidence="14">
    <location>
        <position position="174"/>
    </location>
    <ligand>
        <name>Zn(2+)</name>
        <dbReference type="ChEBI" id="CHEBI:29105"/>
        <label>2</label>
    </ligand>
</feature>
<evidence type="ECO:0000256" key="12">
    <source>
        <dbReference type="ARBA" id="ARBA00061004"/>
    </source>
</evidence>
<organism evidence="18 19">
    <name type="scientific">Acetoanaerobium noterae</name>
    <dbReference type="NCBI Taxonomy" id="745369"/>
    <lineage>
        <taxon>Bacteria</taxon>
        <taxon>Bacillati</taxon>
        <taxon>Bacillota</taxon>
        <taxon>Clostridia</taxon>
        <taxon>Peptostreptococcales</taxon>
        <taxon>Filifactoraceae</taxon>
        <taxon>Acetoanaerobium</taxon>
    </lineage>
</organism>
<comment type="subcellular location">
    <subcellularLocation>
        <location evidence="1 14">Cytoplasm</location>
    </subcellularLocation>
</comment>
<evidence type="ECO:0000256" key="4">
    <source>
        <dbReference type="ARBA" id="ARBA00022705"/>
    </source>
</evidence>
<dbReference type="Pfam" id="PF00226">
    <property type="entry name" value="DnaJ"/>
    <property type="match status" value="1"/>
</dbReference>
<keyword evidence="8 14" id="KW-0862">Zinc</keyword>
<name>A0A1T4ZXL7_9FIRM</name>
<feature type="binding site" evidence="14">
    <location>
        <position position="157"/>
    </location>
    <ligand>
        <name>Zn(2+)</name>
        <dbReference type="ChEBI" id="CHEBI:29105"/>
        <label>1</label>
    </ligand>
</feature>
<dbReference type="FunFam" id="1.10.287.110:FF:000034">
    <property type="entry name" value="Chaperone protein DnaJ"/>
    <property type="match status" value="1"/>
</dbReference>
<evidence type="ECO:0000256" key="5">
    <source>
        <dbReference type="ARBA" id="ARBA00022723"/>
    </source>
</evidence>
<feature type="binding site" evidence="14">
    <location>
        <position position="211"/>
    </location>
    <ligand>
        <name>Zn(2+)</name>
        <dbReference type="ChEBI" id="CHEBI:29105"/>
        <label>1</label>
    </ligand>
</feature>
<dbReference type="PROSITE" id="PS50076">
    <property type="entry name" value="DNAJ_2"/>
    <property type="match status" value="1"/>
</dbReference>
<gene>
    <name evidence="14" type="primary">dnaJ</name>
    <name evidence="18" type="ORF">SAMN02745120_0517</name>
</gene>
<evidence type="ECO:0000256" key="14">
    <source>
        <dbReference type="HAMAP-Rule" id="MF_01152"/>
    </source>
</evidence>
<dbReference type="FunFam" id="2.10.230.10:FF:000002">
    <property type="entry name" value="Molecular chaperone DnaJ"/>
    <property type="match status" value="1"/>
</dbReference>
<feature type="repeat" description="CXXCXGXG motif" evidence="14">
    <location>
        <begin position="154"/>
        <end position="161"/>
    </location>
</feature>
<feature type="repeat" description="CXXCXGXG motif" evidence="14">
    <location>
        <begin position="211"/>
        <end position="218"/>
    </location>
</feature>
<dbReference type="SUPFAM" id="SSF46565">
    <property type="entry name" value="Chaperone J-domain"/>
    <property type="match status" value="1"/>
</dbReference>
<keyword evidence="6 14" id="KW-0677">Repeat</keyword>
<feature type="repeat" description="CXXCXGXG motif" evidence="14">
    <location>
        <begin position="171"/>
        <end position="178"/>
    </location>
</feature>
<feature type="binding site" evidence="14">
    <location>
        <position position="214"/>
    </location>
    <ligand>
        <name>Zn(2+)</name>
        <dbReference type="ChEBI" id="CHEBI:29105"/>
        <label>1</label>
    </ligand>
</feature>
<feature type="repeat" description="CXXCXGXG motif" evidence="14">
    <location>
        <begin position="197"/>
        <end position="204"/>
    </location>
</feature>
<keyword evidence="7 14" id="KW-0863">Zinc-finger</keyword>
<dbReference type="HAMAP" id="MF_01152">
    <property type="entry name" value="DnaJ"/>
    <property type="match status" value="1"/>
</dbReference>
<dbReference type="RefSeq" id="WP_079588494.1">
    <property type="nucleotide sequence ID" value="NZ_FUYN01000001.1"/>
</dbReference>
<evidence type="ECO:0000256" key="6">
    <source>
        <dbReference type="ARBA" id="ARBA00022737"/>
    </source>
</evidence>
<evidence type="ECO:0000256" key="1">
    <source>
        <dbReference type="ARBA" id="ARBA00004496"/>
    </source>
</evidence>
<evidence type="ECO:0000259" key="16">
    <source>
        <dbReference type="PROSITE" id="PS50076"/>
    </source>
</evidence>
<dbReference type="PANTHER" id="PTHR43096:SF48">
    <property type="entry name" value="CHAPERONE PROTEIN DNAJ"/>
    <property type="match status" value="1"/>
</dbReference>
<dbReference type="NCBIfam" id="TIGR02349">
    <property type="entry name" value="DnaJ_bact"/>
    <property type="match status" value="1"/>
</dbReference>
<evidence type="ECO:0000256" key="9">
    <source>
        <dbReference type="ARBA" id="ARBA00023016"/>
    </source>
</evidence>
<dbReference type="InterPro" id="IPR002939">
    <property type="entry name" value="DnaJ_C"/>
</dbReference>
<dbReference type="OrthoDB" id="9779889at2"/>
<keyword evidence="19" id="KW-1185">Reference proteome</keyword>
<dbReference type="NCBIfam" id="NF008035">
    <property type="entry name" value="PRK10767.1"/>
    <property type="match status" value="1"/>
</dbReference>
<dbReference type="InterPro" id="IPR036869">
    <property type="entry name" value="J_dom_sf"/>
</dbReference>
<protein>
    <recommendedName>
        <fullName evidence="13 14">Chaperone protein DnaJ</fullName>
    </recommendedName>
</protein>
<sequence length="382" mass="42154">MEKRDYYEVLGISKDASEQEIKKAYRKMAMKYHPDKNQGDKDSEEHFKEVNEAYEVLSDPQKRRTYDQFGHAGFSGGGFGQGGFSGGQGFGGFEDIFGDIFGDMFGGGFGGAGRSSRKTGPRKGADMRLRMELKFEEAAFGIEREISLQREEECDTCHGSGAKPGTSTTTCPTCNGTGEVRQTTRTPFGNMINVAPCPNCQGAGTIIEHKCETCYGQGRVKKAKKINVKIPAGVDDGATIKMSGEGQLGYKGGPRGDLYIIINVIPHKLFERDGYNVYLEMPITFVQAALGDEVEVPTLDGKVKYKIPEGTQSGTVFRLRGKGIPHLRSTQRGDQLVKVSVEVPKKLSEKQKDLLRDFAKETGTEVNEQSRNFFDKVRDIFK</sequence>
<evidence type="ECO:0000256" key="8">
    <source>
        <dbReference type="ARBA" id="ARBA00022833"/>
    </source>
</evidence>
<dbReference type="InterPro" id="IPR001623">
    <property type="entry name" value="DnaJ_domain"/>
</dbReference>
<dbReference type="EMBL" id="FUYN01000001">
    <property type="protein sequence ID" value="SKB27470.1"/>
    <property type="molecule type" value="Genomic_DNA"/>
</dbReference>
<dbReference type="CDD" id="cd10719">
    <property type="entry name" value="DnaJ_zf"/>
    <property type="match status" value="1"/>
</dbReference>
<dbReference type="GO" id="GO:0051082">
    <property type="term" value="F:unfolded protein binding"/>
    <property type="evidence" value="ECO:0007669"/>
    <property type="project" value="UniProtKB-UniRule"/>
</dbReference>
<comment type="cofactor">
    <cofactor evidence="14">
        <name>Zn(2+)</name>
        <dbReference type="ChEBI" id="CHEBI:29105"/>
    </cofactor>
    <text evidence="14">Binds 2 Zn(2+) ions per monomer.</text>
</comment>
<dbReference type="PROSITE" id="PS51188">
    <property type="entry name" value="ZF_CR"/>
    <property type="match status" value="1"/>
</dbReference>
<dbReference type="InterPro" id="IPR018253">
    <property type="entry name" value="DnaJ_domain_CS"/>
</dbReference>
<dbReference type="InterPro" id="IPR036410">
    <property type="entry name" value="HSP_DnaJ_Cys-rich_dom_sf"/>
</dbReference>